<accession>L7FJZ5</accession>
<evidence type="ECO:0000313" key="2">
    <source>
        <dbReference type="Proteomes" id="UP000010931"/>
    </source>
</evidence>
<dbReference type="RefSeq" id="WP_006373657.1">
    <property type="nucleotide sequence ID" value="NZ_AEJB01000021.1"/>
</dbReference>
<name>L7FJZ5_STRT8</name>
<feature type="non-terminal residue" evidence="1">
    <location>
        <position position="267"/>
    </location>
</feature>
<dbReference type="Proteomes" id="UP000010931">
    <property type="component" value="Unassembled WGS sequence"/>
</dbReference>
<organism evidence="1 2">
    <name type="scientific">Streptomyces turgidiscabies (strain Car8)</name>
    <dbReference type="NCBI Taxonomy" id="698760"/>
    <lineage>
        <taxon>Bacteria</taxon>
        <taxon>Bacillati</taxon>
        <taxon>Actinomycetota</taxon>
        <taxon>Actinomycetes</taxon>
        <taxon>Kitasatosporales</taxon>
        <taxon>Streptomycetaceae</taxon>
        <taxon>Streptomyces</taxon>
    </lineage>
</organism>
<evidence type="ECO:0000313" key="1">
    <source>
        <dbReference type="EMBL" id="ELP71020.1"/>
    </source>
</evidence>
<gene>
    <name evidence="1" type="ORF">STRTUCAR8_05556</name>
</gene>
<proteinExistence type="predicted"/>
<dbReference type="AlphaFoldDB" id="L7FJZ5"/>
<reference evidence="1 2" key="1">
    <citation type="journal article" date="2011" name="Plasmid">
        <title>Streptomyces turgidiscabies Car8 contains a modular pathogenicity island that shares virulence genes with other actinobacterial plant pathogens.</title>
        <authorList>
            <person name="Huguet-Tapia J.C."/>
            <person name="Badger J.H."/>
            <person name="Loria R."/>
            <person name="Pettis G.S."/>
        </authorList>
    </citation>
    <scope>NUCLEOTIDE SEQUENCE [LARGE SCALE GENOMIC DNA]</scope>
    <source>
        <strain evidence="1 2">Car8</strain>
    </source>
</reference>
<protein>
    <submittedName>
        <fullName evidence="1">Uncharacterized protein</fullName>
    </submittedName>
</protein>
<comment type="caution">
    <text evidence="1">The sequence shown here is derived from an EMBL/GenBank/DDBJ whole genome shotgun (WGS) entry which is preliminary data.</text>
</comment>
<keyword evidence="2" id="KW-1185">Reference proteome</keyword>
<sequence>MTIVLPNPFSPYADADPLYRHVFPVLMPALFGEPAPGTLAVAGCERMAVVPDEPLRFADDPDAALPAGLCPTCIAAMNGAETSPGTPGDCARCESTTRHNGLCALCRQEKHADWWTTDSWARPFRLVGPGTRALDGVVFPNGQAVVVDDPEQGLSSGAASLEQLLAGYHRAEVMLAEDVIRVGGARVQHAVGLYTGVAIELEDAQRERDEHKQSYLSACATIAAMHKAAVGDVRGPARGVVEDVEDVRQRADQIMKALHIYSHVLRQ</sequence>
<dbReference type="EMBL" id="AEJB01000021">
    <property type="protein sequence ID" value="ELP71020.1"/>
    <property type="molecule type" value="Genomic_DNA"/>
</dbReference>